<dbReference type="GO" id="GO:0072583">
    <property type="term" value="P:clathrin-dependent endocytosis"/>
    <property type="evidence" value="ECO:0007669"/>
    <property type="project" value="TreeGrafter"/>
</dbReference>
<organism evidence="4 5">
    <name type="scientific">Quercus lobata</name>
    <name type="common">Valley oak</name>
    <dbReference type="NCBI Taxonomy" id="97700"/>
    <lineage>
        <taxon>Eukaryota</taxon>
        <taxon>Viridiplantae</taxon>
        <taxon>Streptophyta</taxon>
        <taxon>Embryophyta</taxon>
        <taxon>Tracheophyta</taxon>
        <taxon>Spermatophyta</taxon>
        <taxon>Magnoliopsida</taxon>
        <taxon>eudicotyledons</taxon>
        <taxon>Gunneridae</taxon>
        <taxon>Pentapetalae</taxon>
        <taxon>rosids</taxon>
        <taxon>fabids</taxon>
        <taxon>Fagales</taxon>
        <taxon>Fagaceae</taxon>
        <taxon>Quercus</taxon>
    </lineage>
</organism>
<feature type="transmembrane region" description="Helical" evidence="3">
    <location>
        <begin position="1497"/>
        <end position="1516"/>
    </location>
</feature>
<feature type="compositionally biased region" description="Basic and acidic residues" evidence="2">
    <location>
        <begin position="566"/>
        <end position="580"/>
    </location>
</feature>
<evidence type="ECO:0000256" key="3">
    <source>
        <dbReference type="SAM" id="Phobius"/>
    </source>
</evidence>
<reference evidence="4 5" key="1">
    <citation type="journal article" date="2016" name="G3 (Bethesda)">
        <title>First Draft Assembly and Annotation of the Genome of a California Endemic Oak Quercus lobata Nee (Fagaceae).</title>
        <authorList>
            <person name="Sork V.L."/>
            <person name="Fitz-Gibbon S.T."/>
            <person name="Puiu D."/>
            <person name="Crepeau M."/>
            <person name="Gugger P.F."/>
            <person name="Sherman R."/>
            <person name="Stevens K."/>
            <person name="Langley C.H."/>
            <person name="Pellegrini M."/>
            <person name="Salzberg S.L."/>
        </authorList>
    </citation>
    <scope>NUCLEOTIDE SEQUENCE [LARGE SCALE GENOMIC DNA]</scope>
    <source>
        <strain evidence="4 5">cv. SW786</strain>
    </source>
</reference>
<reference evidence="4" key="2">
    <citation type="submission" date="2021-01" db="UniProtKB">
        <authorList>
            <consortium name="EnsemblPlants"/>
        </authorList>
    </citation>
    <scope>IDENTIFICATION</scope>
</reference>
<name>A0A7N2M085_QUELO</name>
<keyword evidence="1" id="KW-0175">Coiled coil</keyword>
<dbReference type="PANTHER" id="PTHR23172:SF87">
    <property type="entry name" value="CHAPERONE DNAJ-DOMAIN SUPERFAMILY PROTEIN"/>
    <property type="match status" value="1"/>
</dbReference>
<dbReference type="GO" id="GO:0031982">
    <property type="term" value="C:vesicle"/>
    <property type="evidence" value="ECO:0007669"/>
    <property type="project" value="TreeGrafter"/>
</dbReference>
<accession>A0A7N2M085</accession>
<feature type="region of interest" description="Disordered" evidence="2">
    <location>
        <begin position="455"/>
        <end position="480"/>
    </location>
</feature>
<feature type="region of interest" description="Disordered" evidence="2">
    <location>
        <begin position="1156"/>
        <end position="1186"/>
    </location>
</feature>
<dbReference type="Proteomes" id="UP000594261">
    <property type="component" value="Chromosome 6"/>
</dbReference>
<feature type="compositionally biased region" description="Basic and acidic residues" evidence="2">
    <location>
        <begin position="458"/>
        <end position="467"/>
    </location>
</feature>
<dbReference type="SUPFAM" id="SSF46565">
    <property type="entry name" value="Chaperone J-domain"/>
    <property type="match status" value="1"/>
</dbReference>
<dbReference type="EnsemblPlants" id="QL06p047072:mrna">
    <property type="protein sequence ID" value="QL06p047072:mrna"/>
    <property type="gene ID" value="QL06p047072"/>
</dbReference>
<dbReference type="Gramene" id="QL06p047072:mrna">
    <property type="protein sequence ID" value="QL06p047072:mrna"/>
    <property type="gene ID" value="QL06p047072"/>
</dbReference>
<feature type="compositionally biased region" description="Basic and acidic residues" evidence="2">
    <location>
        <begin position="846"/>
        <end position="873"/>
    </location>
</feature>
<feature type="compositionally biased region" description="Basic and acidic residues" evidence="2">
    <location>
        <begin position="891"/>
        <end position="936"/>
    </location>
</feature>
<feature type="compositionally biased region" description="Polar residues" evidence="2">
    <location>
        <begin position="313"/>
        <end position="327"/>
    </location>
</feature>
<evidence type="ECO:0000256" key="2">
    <source>
        <dbReference type="SAM" id="MobiDB-lite"/>
    </source>
</evidence>
<dbReference type="Gene3D" id="1.10.287.110">
    <property type="entry name" value="DnaJ domain"/>
    <property type="match status" value="1"/>
</dbReference>
<feature type="region of interest" description="Disordered" evidence="2">
    <location>
        <begin position="1"/>
        <end position="32"/>
    </location>
</feature>
<evidence type="ECO:0008006" key="6">
    <source>
        <dbReference type="Google" id="ProtNLM"/>
    </source>
</evidence>
<sequence>MENLTHSRQPNRSGGTLAAKKPYNNGGGGGLYDDVYGGPPRFGVAPTLSPRAEDYSEIFESFHASRATSIPVLDLPAVDEEGSEVFFDVRSSGFDYSEVFGGGGGGGGLDFAVSYEDLLFDLSNGRDFHSSEEDEEAWTPAGSVSPSEESDHFEKNHCFSDGDCYQSLDGNVEFNMSYHKATLTSNEDLYRGTTQIPELHGVPGFSFVFDEDTPLQKTEDDIPFLQVTDDDNLNMDFSVGMKGKHLKKTISQPLNGIADGQEFGCNLKPEKVYRRSGSLPNGFVTVSDISLRTEPSHLPPPSRPPPAADVRNEGSSRSTTNGNSVASEGSAGDSSPPFFDVEVDASSSAAASAAAMKEAMVKAKAKLRSAKEFMDRKKEGFQGSAKMGSKNHNIDKVEKVSKIVDECNSLRGEGLQSSCNIEDNGIEFSVREERQKVIKTAQEVSVSTGGKLQKVAKKSTEKKHGKESLSSLGSDKIDGGSEWKEESQFFELVRTDTSDKALETNHVQTSVHNSKIHERGQKDKMAVMGVSEQQEEDVRKVKSARANNELEYEKKSKVAHQACEGEENKGRSKAAKEVHRQKGHVKKEKVAQEVSEQVENVKKVRIAQKPLESEKKSTGVDILENCNNLVEVQQKEYAFEAEQAMKHKENNEQQLKEHKKRRESEKRLKESCEREDNEKIRSEAFGWEEIEEGLKEAPERSKHAKILKEAHEQKESEKRLKEVIERDEIEKKQKEACIRQEDEKRLKEALEQEERKKRLQKVLEQEEHEKRLKEALEREEDEKKQKELHKEEERKKRLQKVLEQEEHEKRLKEALEREEDEKKQKELHKGEENEKRLDEGLEQEESEKKQEACEIEENEKIFTDACEKKDEKSLYGASEQVVNSYKLNGAQERREHDGRSRKGFEQEESKKEPKEASTCEETGKRLKDAGGKEELKGLNIVHEQSEGDDYRKAQKLAKGICMHMDGEDFGVSDGAQKLEDNDNLQAPKLACTNDKHSGKLEETQEALAQEENGKKKSELKNKEKDSEVVETANVLVGEKSNQFRTEDAKKSPHLDDGVKKAGEPGVGVRQTHIFKSKSLSQLDSDPINKERKFAHELGERGNNTKQTRAVLNQEESKDAVMSTHVMKDGIENERKMEAARPAMVEIKGNIQKPAVRVNASQTTERKEKNLNESLTSEDKETERMKRERELEMERIRKIEEEREREREREKDRMAIDRATLEARERAYSEARERADRAAVERAMAEARERLEKACAEAREKSFVEKASMEARIRVERAAVERATAEARERAVGKAMADKASFETRERVDRSVSDKYLASFRSSEMKQSSSVYGAAYYTERPEGVEGESAQRCKARLERHQRTTERAAKALAEKNMRDLLAQREQAERNRLAETLDADVRRWSSGKEGNLRALLSTLQYILGPDSGWQPIPLTDVITSAAVKKAYRKATLCVHPDKLQQRGASIQQKYICEKVFDLLKTHFTCPASSQFFLYLAHSYEILWIIFCSSCTVPFILCSFVNETLQWYKEAWNKFNSEER</sequence>
<protein>
    <recommendedName>
        <fullName evidence="6">Auxilin-like protein 1</fullName>
    </recommendedName>
</protein>
<keyword evidence="3" id="KW-1133">Transmembrane helix</keyword>
<dbReference type="PANTHER" id="PTHR23172">
    <property type="entry name" value="AUXILIN/CYCLIN G-ASSOCIATED KINASE-RELATED"/>
    <property type="match status" value="1"/>
</dbReference>
<feature type="region of interest" description="Disordered" evidence="2">
    <location>
        <begin position="131"/>
        <end position="152"/>
    </location>
</feature>
<feature type="compositionally biased region" description="Basic and acidic residues" evidence="2">
    <location>
        <begin position="1163"/>
        <end position="1186"/>
    </location>
</feature>
<dbReference type="InterPro" id="IPR036869">
    <property type="entry name" value="J_dom_sf"/>
</dbReference>
<feature type="region of interest" description="Disordered" evidence="2">
    <location>
        <begin position="643"/>
        <end position="675"/>
    </location>
</feature>
<feature type="compositionally biased region" description="Pro residues" evidence="2">
    <location>
        <begin position="297"/>
        <end position="307"/>
    </location>
</feature>
<feature type="region of interest" description="Disordered" evidence="2">
    <location>
        <begin position="292"/>
        <end position="338"/>
    </location>
</feature>
<dbReference type="GO" id="GO:0072318">
    <property type="term" value="P:clathrin coat disassembly"/>
    <property type="evidence" value="ECO:0007669"/>
    <property type="project" value="TreeGrafter"/>
</dbReference>
<evidence type="ECO:0000256" key="1">
    <source>
        <dbReference type="ARBA" id="ARBA00023054"/>
    </source>
</evidence>
<feature type="region of interest" description="Disordered" evidence="2">
    <location>
        <begin position="552"/>
        <end position="594"/>
    </location>
</feature>
<keyword evidence="3" id="KW-0812">Transmembrane</keyword>
<keyword evidence="5" id="KW-1185">Reference proteome</keyword>
<dbReference type="OMA" id="DSGWHPI"/>
<dbReference type="GO" id="GO:0030276">
    <property type="term" value="F:clathrin binding"/>
    <property type="evidence" value="ECO:0007669"/>
    <property type="project" value="TreeGrafter"/>
</dbReference>
<feature type="region of interest" description="Disordered" evidence="2">
    <location>
        <begin position="694"/>
        <end position="720"/>
    </location>
</feature>
<feature type="compositionally biased region" description="Basic and acidic residues" evidence="2">
    <location>
        <begin position="993"/>
        <end position="1002"/>
    </location>
</feature>
<dbReference type="FunFam" id="1.10.287.110:FF:000009">
    <property type="entry name" value="Auxilin-related protein 1"/>
    <property type="match status" value="1"/>
</dbReference>
<feature type="compositionally biased region" description="Polar residues" evidence="2">
    <location>
        <begin position="1"/>
        <end position="14"/>
    </location>
</feature>
<dbReference type="EMBL" id="LRBV02000006">
    <property type="status" value="NOT_ANNOTATED_CDS"/>
    <property type="molecule type" value="Genomic_DNA"/>
</dbReference>
<evidence type="ECO:0000313" key="5">
    <source>
        <dbReference type="Proteomes" id="UP000594261"/>
    </source>
</evidence>
<feature type="compositionally biased region" description="Basic and acidic residues" evidence="2">
    <location>
        <begin position="756"/>
        <end position="839"/>
    </location>
</feature>
<keyword evidence="3" id="KW-0472">Membrane</keyword>
<dbReference type="InParanoid" id="A0A7N2M085"/>
<evidence type="ECO:0000313" key="4">
    <source>
        <dbReference type="EnsemblPlants" id="QL06p047072:mrna"/>
    </source>
</evidence>
<dbReference type="GO" id="GO:0005737">
    <property type="term" value="C:cytoplasm"/>
    <property type="evidence" value="ECO:0007669"/>
    <property type="project" value="TreeGrafter"/>
</dbReference>
<feature type="region of interest" description="Disordered" evidence="2">
    <location>
        <begin position="970"/>
        <end position="1071"/>
    </location>
</feature>
<feature type="compositionally biased region" description="Basic and acidic residues" evidence="2">
    <location>
        <begin position="1011"/>
        <end position="1027"/>
    </location>
</feature>
<feature type="compositionally biased region" description="Basic and acidic residues" evidence="2">
    <location>
        <begin position="1044"/>
        <end position="1062"/>
    </location>
</feature>
<proteinExistence type="predicted"/>
<feature type="region of interest" description="Disordered" evidence="2">
    <location>
        <begin position="756"/>
        <end position="940"/>
    </location>
</feature>